<dbReference type="OrthoDB" id="346004at2"/>
<evidence type="ECO:0000313" key="11">
    <source>
        <dbReference type="Proteomes" id="UP000470404"/>
    </source>
</evidence>
<evidence type="ECO:0000313" key="8">
    <source>
        <dbReference type="EMBL" id="NEC57675.1"/>
    </source>
</evidence>
<evidence type="ECO:0000313" key="10">
    <source>
        <dbReference type="Proteomes" id="UP000199137"/>
    </source>
</evidence>
<dbReference type="RefSeq" id="WP_093573950.1">
    <property type="nucleotide sequence ID" value="NZ_FOWC01000004.1"/>
</dbReference>
<dbReference type="PANTHER" id="PTHR33452:SF1">
    <property type="entry name" value="INNER MEMBRANE PROTEIN YPHA-RELATED"/>
    <property type="match status" value="1"/>
</dbReference>
<dbReference type="InterPro" id="IPR051907">
    <property type="entry name" value="DoxX-like_oxidoreductase"/>
</dbReference>
<gene>
    <name evidence="8" type="ORF">G3I59_19275</name>
    <name evidence="9" type="ORF">SAMN05421854_104140</name>
</gene>
<feature type="transmembrane region" description="Helical" evidence="7">
    <location>
        <begin position="31"/>
        <end position="49"/>
    </location>
</feature>
<keyword evidence="6 7" id="KW-0472">Membrane</keyword>
<evidence type="ECO:0000256" key="1">
    <source>
        <dbReference type="ARBA" id="ARBA00004651"/>
    </source>
</evidence>
<dbReference type="InterPro" id="IPR032808">
    <property type="entry name" value="DoxX"/>
</dbReference>
<accession>A0A1I5MTD7</accession>
<feature type="transmembrane region" description="Helical" evidence="7">
    <location>
        <begin position="55"/>
        <end position="75"/>
    </location>
</feature>
<dbReference type="GO" id="GO:0005886">
    <property type="term" value="C:plasma membrane"/>
    <property type="evidence" value="ECO:0007669"/>
    <property type="project" value="UniProtKB-SubCell"/>
</dbReference>
<evidence type="ECO:0000313" key="9">
    <source>
        <dbReference type="EMBL" id="SFP12823.1"/>
    </source>
</evidence>
<evidence type="ECO:0000256" key="7">
    <source>
        <dbReference type="SAM" id="Phobius"/>
    </source>
</evidence>
<sequence length="191" mass="19899">MTTQGDDYQTSVLSGVEDSAGNDYDEPRQGGLGFGLLVLRLGLGVIMGAHGLQHLFGAFGGPGVGGFAHVLEMFGYHKQTTLLSWITGITEVAGGALVIVGLFTPLAAAGLLGVAANIVYAKFHGGFFEGTGQGWEYELLLGLCALTLIFTGAGTISLERNTPWRRRPLPLGLISLLLAAAASVVVIVLTR</sequence>
<keyword evidence="11" id="KW-1185">Reference proteome</keyword>
<proteinExistence type="inferred from homology"/>
<comment type="similarity">
    <text evidence="2">Belongs to the DoxX family.</text>
</comment>
<feature type="transmembrane region" description="Helical" evidence="7">
    <location>
        <begin position="96"/>
        <end position="119"/>
    </location>
</feature>
<organism evidence="9 10">
    <name type="scientific">Amycolatopsis rubida</name>
    <dbReference type="NCBI Taxonomy" id="112413"/>
    <lineage>
        <taxon>Bacteria</taxon>
        <taxon>Bacillati</taxon>
        <taxon>Actinomycetota</taxon>
        <taxon>Actinomycetes</taxon>
        <taxon>Pseudonocardiales</taxon>
        <taxon>Pseudonocardiaceae</taxon>
        <taxon>Amycolatopsis</taxon>
    </lineage>
</organism>
<reference evidence="8 11" key="2">
    <citation type="submission" date="2020-01" db="EMBL/GenBank/DDBJ databases">
        <title>Insect and environment-associated Actinomycetes.</title>
        <authorList>
            <person name="Currrie C."/>
            <person name="Chevrette M."/>
            <person name="Carlson C."/>
            <person name="Stubbendieck R."/>
            <person name="Wendt-Pienkowski E."/>
        </authorList>
    </citation>
    <scope>NUCLEOTIDE SEQUENCE [LARGE SCALE GENOMIC DNA]</scope>
    <source>
        <strain evidence="8 11">SID8386</strain>
    </source>
</reference>
<protein>
    <submittedName>
        <fullName evidence="8">DoxX family protein</fullName>
    </submittedName>
    <submittedName>
        <fullName evidence="9">Putative oxidoreductase</fullName>
    </submittedName>
</protein>
<dbReference type="AlphaFoldDB" id="A0A1I5MTD7"/>
<dbReference type="EMBL" id="JAAGNC010000094">
    <property type="protein sequence ID" value="NEC57675.1"/>
    <property type="molecule type" value="Genomic_DNA"/>
</dbReference>
<evidence type="ECO:0000256" key="4">
    <source>
        <dbReference type="ARBA" id="ARBA00022692"/>
    </source>
</evidence>
<dbReference type="EMBL" id="FOWC01000004">
    <property type="protein sequence ID" value="SFP12823.1"/>
    <property type="molecule type" value="Genomic_DNA"/>
</dbReference>
<dbReference type="STRING" id="112413.SAMN05421854_104140"/>
<evidence type="ECO:0000256" key="2">
    <source>
        <dbReference type="ARBA" id="ARBA00006679"/>
    </source>
</evidence>
<evidence type="ECO:0000256" key="5">
    <source>
        <dbReference type="ARBA" id="ARBA00022989"/>
    </source>
</evidence>
<dbReference type="Proteomes" id="UP000199137">
    <property type="component" value="Unassembled WGS sequence"/>
</dbReference>
<evidence type="ECO:0000256" key="6">
    <source>
        <dbReference type="ARBA" id="ARBA00023136"/>
    </source>
</evidence>
<reference evidence="9 10" key="1">
    <citation type="submission" date="2016-10" db="EMBL/GenBank/DDBJ databases">
        <authorList>
            <person name="de Groot N.N."/>
        </authorList>
    </citation>
    <scope>NUCLEOTIDE SEQUENCE [LARGE SCALE GENOMIC DNA]</scope>
    <source>
        <strain evidence="9 10">DSM 44637</strain>
    </source>
</reference>
<comment type="subcellular location">
    <subcellularLocation>
        <location evidence="1">Cell membrane</location>
        <topology evidence="1">Multi-pass membrane protein</topology>
    </subcellularLocation>
</comment>
<dbReference type="PANTHER" id="PTHR33452">
    <property type="entry name" value="OXIDOREDUCTASE CATD-RELATED"/>
    <property type="match status" value="1"/>
</dbReference>
<keyword evidence="5 7" id="KW-1133">Transmembrane helix</keyword>
<evidence type="ECO:0000256" key="3">
    <source>
        <dbReference type="ARBA" id="ARBA00022475"/>
    </source>
</evidence>
<feature type="transmembrane region" description="Helical" evidence="7">
    <location>
        <begin position="170"/>
        <end position="189"/>
    </location>
</feature>
<feature type="transmembrane region" description="Helical" evidence="7">
    <location>
        <begin position="139"/>
        <end position="158"/>
    </location>
</feature>
<dbReference type="Pfam" id="PF07681">
    <property type="entry name" value="DoxX"/>
    <property type="match status" value="1"/>
</dbReference>
<name>A0A1I5MTD7_9PSEU</name>
<keyword evidence="4 7" id="KW-0812">Transmembrane</keyword>
<keyword evidence="3" id="KW-1003">Cell membrane</keyword>
<dbReference type="Proteomes" id="UP000470404">
    <property type="component" value="Unassembled WGS sequence"/>
</dbReference>